<dbReference type="EMBL" id="CAJNNV010005126">
    <property type="protein sequence ID" value="CAE8591679.1"/>
    <property type="molecule type" value="Genomic_DNA"/>
</dbReference>
<gene>
    <name evidence="1" type="ORF">PGLA1383_LOCUS10344</name>
</gene>
<comment type="caution">
    <text evidence="1">The sequence shown here is derived from an EMBL/GenBank/DDBJ whole genome shotgun (WGS) entry which is preliminary data.</text>
</comment>
<keyword evidence="2" id="KW-1185">Reference proteome</keyword>
<protein>
    <submittedName>
        <fullName evidence="1">Uncharacterized protein</fullName>
    </submittedName>
</protein>
<dbReference type="AlphaFoldDB" id="A0A813DZ55"/>
<sequence length="195" mass="21150">MQYAPLLKLATRAPREEGIALELPLSSSSSPAVCRAALEETNRIFDLARHAAQEHDAWLLTQEKHEESRRERVELMRIATDTPKAAPARSAAAPLARPVGSSALAAAEVSLMFHMPDKRQVSQNVHISSVAFDVYTKAYELLEKKDIAFTMNVSGPRGGAPRLLSKELDEGTWSASLSGLGLVAGGIYDVQVSQN</sequence>
<name>A0A813DZ55_POLGL</name>
<evidence type="ECO:0000313" key="2">
    <source>
        <dbReference type="Proteomes" id="UP000654075"/>
    </source>
</evidence>
<proteinExistence type="predicted"/>
<accession>A0A813DZ55</accession>
<organism evidence="1 2">
    <name type="scientific">Polarella glacialis</name>
    <name type="common">Dinoflagellate</name>
    <dbReference type="NCBI Taxonomy" id="89957"/>
    <lineage>
        <taxon>Eukaryota</taxon>
        <taxon>Sar</taxon>
        <taxon>Alveolata</taxon>
        <taxon>Dinophyceae</taxon>
        <taxon>Suessiales</taxon>
        <taxon>Suessiaceae</taxon>
        <taxon>Polarella</taxon>
    </lineage>
</organism>
<dbReference type="Proteomes" id="UP000654075">
    <property type="component" value="Unassembled WGS sequence"/>
</dbReference>
<evidence type="ECO:0000313" key="1">
    <source>
        <dbReference type="EMBL" id="CAE8591679.1"/>
    </source>
</evidence>
<dbReference type="OrthoDB" id="412251at2759"/>
<reference evidence="1" key="1">
    <citation type="submission" date="2021-02" db="EMBL/GenBank/DDBJ databases">
        <authorList>
            <person name="Dougan E. K."/>
            <person name="Rhodes N."/>
            <person name="Thang M."/>
            <person name="Chan C."/>
        </authorList>
    </citation>
    <scope>NUCLEOTIDE SEQUENCE</scope>
</reference>